<keyword evidence="2" id="KW-1185">Reference proteome</keyword>
<name>A0A368GK29_ANCCA</name>
<dbReference type="Proteomes" id="UP000252519">
    <property type="component" value="Unassembled WGS sequence"/>
</dbReference>
<organism evidence="1 2">
    <name type="scientific">Ancylostoma caninum</name>
    <name type="common">Dog hookworm</name>
    <dbReference type="NCBI Taxonomy" id="29170"/>
    <lineage>
        <taxon>Eukaryota</taxon>
        <taxon>Metazoa</taxon>
        <taxon>Ecdysozoa</taxon>
        <taxon>Nematoda</taxon>
        <taxon>Chromadorea</taxon>
        <taxon>Rhabditida</taxon>
        <taxon>Rhabditina</taxon>
        <taxon>Rhabditomorpha</taxon>
        <taxon>Strongyloidea</taxon>
        <taxon>Ancylostomatidae</taxon>
        <taxon>Ancylostomatinae</taxon>
        <taxon>Ancylostoma</taxon>
    </lineage>
</organism>
<dbReference type="EMBL" id="JOJR01000165">
    <property type="protein sequence ID" value="RCN43217.1"/>
    <property type="molecule type" value="Genomic_DNA"/>
</dbReference>
<evidence type="ECO:0000313" key="1">
    <source>
        <dbReference type="EMBL" id="RCN43217.1"/>
    </source>
</evidence>
<gene>
    <name evidence="1" type="ORF">ANCCAN_10792</name>
</gene>
<comment type="caution">
    <text evidence="1">The sequence shown here is derived from an EMBL/GenBank/DDBJ whole genome shotgun (WGS) entry which is preliminary data.</text>
</comment>
<dbReference type="OrthoDB" id="269405at2759"/>
<reference evidence="1 2" key="1">
    <citation type="submission" date="2014-10" db="EMBL/GenBank/DDBJ databases">
        <title>Draft genome of the hookworm Ancylostoma caninum.</title>
        <authorList>
            <person name="Mitreva M."/>
        </authorList>
    </citation>
    <scope>NUCLEOTIDE SEQUENCE [LARGE SCALE GENOMIC DNA]</scope>
    <source>
        <strain evidence="1 2">Baltimore</strain>
    </source>
</reference>
<dbReference type="AlphaFoldDB" id="A0A368GK29"/>
<dbReference type="STRING" id="29170.A0A368GK29"/>
<evidence type="ECO:0000313" key="2">
    <source>
        <dbReference type="Proteomes" id="UP000252519"/>
    </source>
</evidence>
<proteinExistence type="predicted"/>
<accession>A0A368GK29</accession>
<sequence>MDEKMDIGMKKVTRQMGLDESKSMLWTNVLLTEPDRVLFKEHPVFSCLAHGFFHAVMLVKCVIQNASVYEES</sequence>
<protein>
    <submittedName>
        <fullName evidence="1">Uncharacterized protein</fullName>
    </submittedName>
</protein>